<feature type="transmembrane region" description="Helical" evidence="5">
    <location>
        <begin position="273"/>
        <end position="292"/>
    </location>
</feature>
<comment type="subcellular location">
    <subcellularLocation>
        <location evidence="1">Membrane</location>
        <topology evidence="1">Multi-pass membrane protein</topology>
    </subcellularLocation>
</comment>
<dbReference type="EMBL" id="JAAAMV010000003">
    <property type="protein sequence ID" value="NBD23745.1"/>
    <property type="molecule type" value="Genomic_DNA"/>
</dbReference>
<dbReference type="InterPro" id="IPR051533">
    <property type="entry name" value="WaaL-like"/>
</dbReference>
<keyword evidence="2 5" id="KW-0812">Transmembrane</keyword>
<evidence type="ECO:0000259" key="6">
    <source>
        <dbReference type="Pfam" id="PF04932"/>
    </source>
</evidence>
<comment type="caution">
    <text evidence="7">The sequence shown here is derived from an EMBL/GenBank/DDBJ whole genome shotgun (WGS) entry which is preliminary data.</text>
</comment>
<feature type="transmembrane region" description="Helical" evidence="5">
    <location>
        <begin position="196"/>
        <end position="211"/>
    </location>
</feature>
<evidence type="ECO:0000256" key="3">
    <source>
        <dbReference type="ARBA" id="ARBA00022989"/>
    </source>
</evidence>
<proteinExistence type="predicted"/>
<dbReference type="Proteomes" id="UP000665561">
    <property type="component" value="Unassembled WGS sequence"/>
</dbReference>
<reference evidence="7 8" key="1">
    <citation type="submission" date="2020-01" db="EMBL/GenBank/DDBJ databases">
        <title>Paenibacillus soybeanensis sp. nov. isolated from the nodules of soybean (Glycine max(L.) Merr).</title>
        <authorList>
            <person name="Wang H."/>
        </authorList>
    </citation>
    <scope>NUCLEOTIDE SEQUENCE [LARGE SCALE GENOMIC DNA]</scope>
    <source>
        <strain evidence="7 8">T1</strain>
    </source>
</reference>
<gene>
    <name evidence="7" type="ORF">GT019_07670</name>
</gene>
<sequence length="591" mass="64690">MSKRSTALRAVPFETGLLALFLACGPFLRGFIFEHEMMIAAIVAALGYLVGLARKRLTHDRLLYALLALTVLYGAGIGYGADHREALTAFVRTALLIPLYVFASAVPRIAMERIWMLLVAFTALSVPLAVATGRFVDGRLAGFIDYANAYAILLLIAVLLAFALSVGERSVVYMRWLQAAFFLCAGGLYLTESRTVLVLTAAAFVPLYAWSRRDVLPLWLRSCASAMLGIVAAAAYDWSPWFAVPVAAAFAFGLRMPDALLSGRAVRLAQTTFAPVLGIAAMAVGSGMAGRWSTALSRTGEGFTRLVYYRDAWSMFLDSPIWGFGAGAWSTMQYHYQSADYFTAYVHSQPLQVMTETGVAGLMLFAGVCATLMARGISAAKRRSGREKLFDRILLLAMGALLLHGLADFSLSFPYLLGLLLVMGAAVRREPARAATPAPNRAAVLKASAGLVAAAALAVSVMLFASARFQMAAERAIAENRKADAVRQLDRSAAWAIAPDRVQDRKARLYLAEYEAGKDARYLDVARTENAKALSAQPDQLWYRKLRSDIAWLEGDKDASLRELRDLTEQNRFMPRWREELKEKEAEAGQR</sequence>
<name>A0ABW9XM84_9BACL</name>
<feature type="transmembrane region" description="Helical" evidence="5">
    <location>
        <begin position="114"/>
        <end position="135"/>
    </location>
</feature>
<evidence type="ECO:0000256" key="4">
    <source>
        <dbReference type="ARBA" id="ARBA00023136"/>
    </source>
</evidence>
<keyword evidence="8" id="KW-1185">Reference proteome</keyword>
<evidence type="ECO:0000313" key="8">
    <source>
        <dbReference type="Proteomes" id="UP000665561"/>
    </source>
</evidence>
<evidence type="ECO:0000256" key="1">
    <source>
        <dbReference type="ARBA" id="ARBA00004141"/>
    </source>
</evidence>
<evidence type="ECO:0000313" key="7">
    <source>
        <dbReference type="EMBL" id="NBD23745.1"/>
    </source>
</evidence>
<accession>A0ABW9XM84</accession>
<dbReference type="PANTHER" id="PTHR37422:SF23">
    <property type="entry name" value="TEICHURONIC ACID BIOSYNTHESIS PROTEIN TUAE"/>
    <property type="match status" value="1"/>
</dbReference>
<feature type="domain" description="O-antigen ligase-related" evidence="6">
    <location>
        <begin position="179"/>
        <end position="366"/>
    </location>
</feature>
<evidence type="ECO:0000256" key="2">
    <source>
        <dbReference type="ARBA" id="ARBA00022692"/>
    </source>
</evidence>
<evidence type="ECO:0000256" key="5">
    <source>
        <dbReference type="SAM" id="Phobius"/>
    </source>
</evidence>
<feature type="transmembrane region" description="Helical" evidence="5">
    <location>
        <begin position="37"/>
        <end position="53"/>
    </location>
</feature>
<feature type="transmembrane region" description="Helical" evidence="5">
    <location>
        <begin position="147"/>
        <end position="166"/>
    </location>
</feature>
<keyword evidence="3 5" id="KW-1133">Transmembrane helix</keyword>
<feature type="transmembrane region" description="Helical" evidence="5">
    <location>
        <begin position="12"/>
        <end position="31"/>
    </location>
</feature>
<dbReference type="Pfam" id="PF04932">
    <property type="entry name" value="Wzy_C"/>
    <property type="match status" value="1"/>
</dbReference>
<dbReference type="InterPro" id="IPR007016">
    <property type="entry name" value="O-antigen_ligase-rel_domated"/>
</dbReference>
<feature type="transmembrane region" description="Helical" evidence="5">
    <location>
        <begin position="443"/>
        <end position="465"/>
    </location>
</feature>
<keyword evidence="4 5" id="KW-0472">Membrane</keyword>
<feature type="transmembrane region" description="Helical" evidence="5">
    <location>
        <begin position="62"/>
        <end position="81"/>
    </location>
</feature>
<organism evidence="7 8">
    <name type="scientific">Paenibacillus glycinis</name>
    <dbReference type="NCBI Taxonomy" id="2697035"/>
    <lineage>
        <taxon>Bacteria</taxon>
        <taxon>Bacillati</taxon>
        <taxon>Bacillota</taxon>
        <taxon>Bacilli</taxon>
        <taxon>Bacillales</taxon>
        <taxon>Paenibacillaceae</taxon>
        <taxon>Paenibacillus</taxon>
    </lineage>
</organism>
<protein>
    <recommendedName>
        <fullName evidence="6">O-antigen ligase-related domain-containing protein</fullName>
    </recommendedName>
</protein>
<dbReference type="PANTHER" id="PTHR37422">
    <property type="entry name" value="TEICHURONIC ACID BIOSYNTHESIS PROTEIN TUAE"/>
    <property type="match status" value="1"/>
</dbReference>
<feature type="transmembrane region" description="Helical" evidence="5">
    <location>
        <begin position="87"/>
        <end position="107"/>
    </location>
</feature>
<dbReference type="RefSeq" id="WP_161742510.1">
    <property type="nucleotide sequence ID" value="NZ_JAAAMV010000003.1"/>
</dbReference>
<feature type="transmembrane region" description="Helical" evidence="5">
    <location>
        <begin position="358"/>
        <end position="377"/>
    </location>
</feature>